<feature type="non-terminal residue" evidence="1">
    <location>
        <position position="1"/>
    </location>
</feature>
<proteinExistence type="predicted"/>
<dbReference type="AlphaFoldDB" id="X0SCV8"/>
<accession>X0SCV8</accession>
<gene>
    <name evidence="1" type="ORF">S01H1_08087</name>
</gene>
<dbReference type="EMBL" id="BARS01004148">
    <property type="protein sequence ID" value="GAF73757.1"/>
    <property type="molecule type" value="Genomic_DNA"/>
</dbReference>
<organism evidence="1">
    <name type="scientific">marine sediment metagenome</name>
    <dbReference type="NCBI Taxonomy" id="412755"/>
    <lineage>
        <taxon>unclassified sequences</taxon>
        <taxon>metagenomes</taxon>
        <taxon>ecological metagenomes</taxon>
    </lineage>
</organism>
<reference evidence="1" key="1">
    <citation type="journal article" date="2014" name="Front. Microbiol.">
        <title>High frequency of phylogenetically diverse reductive dehalogenase-homologous genes in deep subseafloor sedimentary metagenomes.</title>
        <authorList>
            <person name="Kawai M."/>
            <person name="Futagami T."/>
            <person name="Toyoda A."/>
            <person name="Takaki Y."/>
            <person name="Nishi S."/>
            <person name="Hori S."/>
            <person name="Arai W."/>
            <person name="Tsubouchi T."/>
            <person name="Morono Y."/>
            <person name="Uchiyama I."/>
            <person name="Ito T."/>
            <person name="Fujiyama A."/>
            <person name="Inagaki F."/>
            <person name="Takami H."/>
        </authorList>
    </citation>
    <scope>NUCLEOTIDE SEQUENCE</scope>
    <source>
        <strain evidence="1">Expedition CK06-06</strain>
    </source>
</reference>
<comment type="caution">
    <text evidence="1">The sequence shown here is derived from an EMBL/GenBank/DDBJ whole genome shotgun (WGS) entry which is preliminary data.</text>
</comment>
<evidence type="ECO:0000313" key="1">
    <source>
        <dbReference type="EMBL" id="GAF73757.1"/>
    </source>
</evidence>
<name>X0SCV8_9ZZZZ</name>
<protein>
    <submittedName>
        <fullName evidence="1">Uncharacterized protein</fullName>
    </submittedName>
</protein>
<sequence>SVSNSDFIINLRETYYSQNVNRVLVKEATVPNVFPNIRGADYGSSQNNILKIAEAFEETVVLGEGQYAITTAAAPYNFLTALENAINAQIVGPIALSYNTLSGKIEFTNNGGVDLIIIVTSETTNSPLAAVIGVTEDLTIPSTGTPVSAQVLPDLSGFQNVYLHSKEIADSAAVDGDFGLISVITPISLSEAPYNSYAYRKNDDDELSLIAYEQPRNLRRIRIKLKDDKGNTLPVGVHNINLVLKAYLSPG</sequence>